<dbReference type="AlphaFoldDB" id="A0AAN6MF50"/>
<evidence type="ECO:0000259" key="2">
    <source>
        <dbReference type="Pfam" id="PF23584"/>
    </source>
</evidence>
<dbReference type="InterPro" id="IPR032675">
    <property type="entry name" value="LRR_dom_sf"/>
</dbReference>
<dbReference type="CDD" id="cd09917">
    <property type="entry name" value="F-box_SF"/>
    <property type="match status" value="1"/>
</dbReference>
<reference evidence="3" key="2">
    <citation type="submission" date="2023-05" db="EMBL/GenBank/DDBJ databases">
        <authorList>
            <consortium name="Lawrence Berkeley National Laboratory"/>
            <person name="Steindorff A."/>
            <person name="Hensen N."/>
            <person name="Bonometti L."/>
            <person name="Westerberg I."/>
            <person name="Brannstrom I.O."/>
            <person name="Guillou S."/>
            <person name="Cros-Aarteil S."/>
            <person name="Calhoun S."/>
            <person name="Haridas S."/>
            <person name="Kuo A."/>
            <person name="Mondo S."/>
            <person name="Pangilinan J."/>
            <person name="Riley R."/>
            <person name="Labutti K."/>
            <person name="Andreopoulos B."/>
            <person name="Lipzen A."/>
            <person name="Chen C."/>
            <person name="Yanf M."/>
            <person name="Daum C."/>
            <person name="Ng V."/>
            <person name="Clum A."/>
            <person name="Ohm R."/>
            <person name="Martin F."/>
            <person name="Silar P."/>
            <person name="Natvig D."/>
            <person name="Lalanne C."/>
            <person name="Gautier V."/>
            <person name="Ament-Velasquez S.L."/>
            <person name="Kruys A."/>
            <person name="Hutchinson M.I."/>
            <person name="Powell A.J."/>
            <person name="Barry K."/>
            <person name="Miller A.N."/>
            <person name="Grigoriev I.V."/>
            <person name="Debuchy R."/>
            <person name="Gladieux P."/>
            <person name="Thoren M.H."/>
            <person name="Johannesson H."/>
        </authorList>
    </citation>
    <scope>NUCLEOTIDE SEQUENCE</scope>
    <source>
        <strain evidence="3">CBS 103.79</strain>
    </source>
</reference>
<reference evidence="3" key="1">
    <citation type="journal article" date="2023" name="Mol. Phylogenet. Evol.">
        <title>Genome-scale phylogeny and comparative genomics of the fungal order Sordariales.</title>
        <authorList>
            <person name="Hensen N."/>
            <person name="Bonometti L."/>
            <person name="Westerberg I."/>
            <person name="Brannstrom I.O."/>
            <person name="Guillou S."/>
            <person name="Cros-Aarteil S."/>
            <person name="Calhoun S."/>
            <person name="Haridas S."/>
            <person name="Kuo A."/>
            <person name="Mondo S."/>
            <person name="Pangilinan J."/>
            <person name="Riley R."/>
            <person name="LaButti K."/>
            <person name="Andreopoulos B."/>
            <person name="Lipzen A."/>
            <person name="Chen C."/>
            <person name="Yan M."/>
            <person name="Daum C."/>
            <person name="Ng V."/>
            <person name="Clum A."/>
            <person name="Steindorff A."/>
            <person name="Ohm R.A."/>
            <person name="Martin F."/>
            <person name="Silar P."/>
            <person name="Natvig D.O."/>
            <person name="Lalanne C."/>
            <person name="Gautier V."/>
            <person name="Ament-Velasquez S.L."/>
            <person name="Kruys A."/>
            <person name="Hutchinson M.I."/>
            <person name="Powell A.J."/>
            <person name="Barry K."/>
            <person name="Miller A.N."/>
            <person name="Grigoriev I.V."/>
            <person name="Debuchy R."/>
            <person name="Gladieux P."/>
            <person name="Hiltunen Thoren M."/>
            <person name="Johannesson H."/>
        </authorList>
    </citation>
    <scope>NUCLEOTIDE SEQUENCE</scope>
    <source>
        <strain evidence="3">CBS 103.79</strain>
    </source>
</reference>
<dbReference type="EMBL" id="MU855747">
    <property type="protein sequence ID" value="KAK3899737.1"/>
    <property type="molecule type" value="Genomic_DNA"/>
</dbReference>
<comment type="caution">
    <text evidence="3">The sequence shown here is derived from an EMBL/GenBank/DDBJ whole genome shotgun (WGS) entry which is preliminary data.</text>
</comment>
<evidence type="ECO:0000313" key="3">
    <source>
        <dbReference type="EMBL" id="KAK3899737.1"/>
    </source>
</evidence>
<dbReference type="SUPFAM" id="SSF52047">
    <property type="entry name" value="RNI-like"/>
    <property type="match status" value="1"/>
</dbReference>
<keyword evidence="4" id="KW-1185">Reference proteome</keyword>
<sequence>MRRLSVLASVACLASATSTPNTVEFDLVYPRDNQSYQPTPHMPVVIAIHNAKLAQNLHPYITFRVQSTTDSAAELTWSTADTANNTPYFVFTFVDAFPKEGGWTIWWNGLVDLPTEILEMICLYLAYDDAGEPRHPHDLLRLGRTSKRIYFIVQPMLYRTIVACSPAKGSGPAPRVRLGDLIRTLWKTPEFGSIIRHVILDVLGQTPKLRSDDGPKPRSDGRKRYNVYGSVFWNKEALSEAVRRFLGRNLAKMPVPSSIAIWCQRSPLPVFLLLAMAPNVSNLELTVSRNWDLNGLTRHAPSPGGAVAPRIMLPSLSSLTIRLHEIYDVRRSSDHMRVVIHLFLAAAPRLTTLELRDFPRLLDLPRLTYLQSLVLVNTHLSQHSLAKLTNTAPALKRLCTFYYGNTPLPSAATLEADYDGANEDLVTNRLNFLSHSPLAATLKTIVFSDYMLSDMVVRSMPRFANLTVLGVRYFGYDQSQYASPAPLITLLRGCTKLRGLLITGAFRMGSAGLKEFAEAVAAGEFSSLVRVKLVARDTCLKELKRIVKEPVPGLLEVAGVELAVGLHELEGTAGLVKEMEEAV</sequence>
<accession>A0AAN6MF50</accession>
<feature type="domain" description="DUF7136" evidence="2">
    <location>
        <begin position="19"/>
        <end position="108"/>
    </location>
</feature>
<protein>
    <recommendedName>
        <fullName evidence="2">DUF7136 domain-containing protein</fullName>
    </recommendedName>
</protein>
<dbReference type="InterPro" id="IPR055560">
    <property type="entry name" value="DUF7136"/>
</dbReference>
<evidence type="ECO:0000256" key="1">
    <source>
        <dbReference type="SAM" id="SignalP"/>
    </source>
</evidence>
<dbReference type="Pfam" id="PF23584">
    <property type="entry name" value="DUF7136"/>
    <property type="match status" value="1"/>
</dbReference>
<evidence type="ECO:0000313" key="4">
    <source>
        <dbReference type="Proteomes" id="UP001303889"/>
    </source>
</evidence>
<feature type="chain" id="PRO_5042891837" description="DUF7136 domain-containing protein" evidence="1">
    <location>
        <begin position="17"/>
        <end position="583"/>
    </location>
</feature>
<dbReference type="Gene3D" id="3.80.10.10">
    <property type="entry name" value="Ribonuclease Inhibitor"/>
    <property type="match status" value="1"/>
</dbReference>
<dbReference type="Proteomes" id="UP001303889">
    <property type="component" value="Unassembled WGS sequence"/>
</dbReference>
<proteinExistence type="predicted"/>
<feature type="signal peptide" evidence="1">
    <location>
        <begin position="1"/>
        <end position="16"/>
    </location>
</feature>
<gene>
    <name evidence="3" type="ORF">C8A05DRAFT_36632</name>
</gene>
<name>A0AAN6MF50_9PEZI</name>
<keyword evidence="1" id="KW-0732">Signal</keyword>
<organism evidence="3 4">
    <name type="scientific">Staphylotrichum tortipilum</name>
    <dbReference type="NCBI Taxonomy" id="2831512"/>
    <lineage>
        <taxon>Eukaryota</taxon>
        <taxon>Fungi</taxon>
        <taxon>Dikarya</taxon>
        <taxon>Ascomycota</taxon>
        <taxon>Pezizomycotina</taxon>
        <taxon>Sordariomycetes</taxon>
        <taxon>Sordariomycetidae</taxon>
        <taxon>Sordariales</taxon>
        <taxon>Chaetomiaceae</taxon>
        <taxon>Staphylotrichum</taxon>
    </lineage>
</organism>